<proteinExistence type="predicted"/>
<dbReference type="InterPro" id="IPR014942">
    <property type="entry name" value="AbiEii"/>
</dbReference>
<dbReference type="Gene3D" id="3.10.450.620">
    <property type="entry name" value="JHP933, nucleotidyltransferase-like core domain"/>
    <property type="match status" value="1"/>
</dbReference>
<sequence length="289" mass="33746">MASMIINELKEIIREQTQKGLSGAYIRNALKEYLQVYVLNFLYTTDQYKQALIFTGGTCLRHCFNLNRLSEDIDFDQLAAIDVKQLANSLSDYFSKKYLYSDLKISIKQKGRQLLLKFPVLQALKLVSQSESDWLYVKLDISLSDSKKFQTKTTLKNIYGFNYVMKHYSLADLMSGKIAAVLTRQRFWGESNQTTIKGRDYFDLLWFLDKQIIPNLPRINDLIKETLSSKELVERLNEKVDLATSKFKLDFKRDLLPFVTLSETSISDYLESYQDNYLEKVQYLLNTSR</sequence>
<dbReference type="AlphaFoldDB" id="A0A2M7W6W1"/>
<protein>
    <recommendedName>
        <fullName evidence="3">Nucleotidyl transferase AbiEii/AbiGii toxin family protein</fullName>
    </recommendedName>
</protein>
<dbReference type="Proteomes" id="UP000228627">
    <property type="component" value="Unassembled WGS sequence"/>
</dbReference>
<dbReference type="Pfam" id="PF08843">
    <property type="entry name" value="AbiEii"/>
    <property type="match status" value="1"/>
</dbReference>
<gene>
    <name evidence="1" type="ORF">COX59_01410</name>
</gene>
<organism evidence="1 2">
    <name type="scientific">Candidatus Beckwithbacteria bacterium CG_4_10_14_0_2_um_filter_47_25</name>
    <dbReference type="NCBI Taxonomy" id="1974493"/>
    <lineage>
        <taxon>Bacteria</taxon>
        <taxon>Candidatus Beckwithiibacteriota</taxon>
    </lineage>
</organism>
<accession>A0A2M7W6W1</accession>
<name>A0A2M7W6W1_9BACT</name>
<evidence type="ECO:0008006" key="3">
    <source>
        <dbReference type="Google" id="ProtNLM"/>
    </source>
</evidence>
<comment type="caution">
    <text evidence="1">The sequence shown here is derived from an EMBL/GenBank/DDBJ whole genome shotgun (WGS) entry which is preliminary data.</text>
</comment>
<dbReference type="EMBL" id="PFQG01000055">
    <property type="protein sequence ID" value="PJA23044.1"/>
    <property type="molecule type" value="Genomic_DNA"/>
</dbReference>
<reference evidence="2" key="1">
    <citation type="submission" date="2017-09" db="EMBL/GenBank/DDBJ databases">
        <title>Depth-based differentiation of microbial function through sediment-hosted aquifers and enrichment of novel symbionts in the deep terrestrial subsurface.</title>
        <authorList>
            <person name="Probst A.J."/>
            <person name="Ladd B."/>
            <person name="Jarett J.K."/>
            <person name="Geller-Mcgrath D.E."/>
            <person name="Sieber C.M.K."/>
            <person name="Emerson J.B."/>
            <person name="Anantharaman K."/>
            <person name="Thomas B.C."/>
            <person name="Malmstrom R."/>
            <person name="Stieglmeier M."/>
            <person name="Klingl A."/>
            <person name="Woyke T."/>
            <person name="Ryan C.M."/>
            <person name="Banfield J.F."/>
        </authorList>
    </citation>
    <scope>NUCLEOTIDE SEQUENCE [LARGE SCALE GENOMIC DNA]</scope>
</reference>
<evidence type="ECO:0000313" key="2">
    <source>
        <dbReference type="Proteomes" id="UP000228627"/>
    </source>
</evidence>
<evidence type="ECO:0000313" key="1">
    <source>
        <dbReference type="EMBL" id="PJA23044.1"/>
    </source>
</evidence>